<dbReference type="Pfam" id="PF13007">
    <property type="entry name" value="LZ_Tnp_IS66"/>
    <property type="match status" value="1"/>
</dbReference>
<protein>
    <recommendedName>
        <fullName evidence="1">Transposase TnpC homeodomain domain-containing protein</fullName>
    </recommendedName>
</protein>
<dbReference type="Proteomes" id="UP000063781">
    <property type="component" value="Chromosome"/>
</dbReference>
<reference evidence="2 3" key="1">
    <citation type="submission" date="2015-10" db="EMBL/GenBank/DDBJ databases">
        <title>Erysipelothrix larvae sp. LV19 isolated from the larval gut of the rhinoceros beetle, Trypoxylus dichotomus.</title>
        <authorList>
            <person name="Lim S."/>
            <person name="Kim B.-C."/>
        </authorList>
    </citation>
    <scope>NUCLEOTIDE SEQUENCE [LARGE SCALE GENOMIC DNA]</scope>
    <source>
        <strain evidence="2 3">LV19</strain>
    </source>
</reference>
<dbReference type="EMBL" id="CP013213">
    <property type="protein sequence ID" value="AMC92607.1"/>
    <property type="molecule type" value="Genomic_DNA"/>
</dbReference>
<dbReference type="KEGG" id="erl:AOC36_00930"/>
<keyword evidence="3" id="KW-1185">Reference proteome</keyword>
<proteinExistence type="predicted"/>
<dbReference type="STRING" id="1514105.AOC36_00930"/>
<organism evidence="2 3">
    <name type="scientific">Erysipelothrix larvae</name>
    <dbReference type="NCBI Taxonomy" id="1514105"/>
    <lineage>
        <taxon>Bacteria</taxon>
        <taxon>Bacillati</taxon>
        <taxon>Bacillota</taxon>
        <taxon>Erysipelotrichia</taxon>
        <taxon>Erysipelotrichales</taxon>
        <taxon>Erysipelotrichaceae</taxon>
        <taxon>Erysipelothrix</taxon>
    </lineage>
</organism>
<dbReference type="AlphaFoldDB" id="A0A0X8GY70"/>
<name>A0A0X8GY70_9FIRM</name>
<gene>
    <name evidence="2" type="ORF">AOC36_00930</name>
</gene>
<dbReference type="RefSeq" id="WP_067630128.1">
    <property type="nucleotide sequence ID" value="NZ_CP013213.1"/>
</dbReference>
<accession>A0A0X8GY70</accession>
<sequence length="137" mass="15828">MIKLEKNTLEKSEIESMTHDEIVSLVGGLIHDNNLLIEAIRALRHDKFGSKSEKTKAILNQLSLFDEVEILSEEENEIEEEFVDKGKRGRKKVSVSNPNLEIVEIVHAMDELLEDGYEKISKKETEHLRYRFCKGMD</sequence>
<evidence type="ECO:0000313" key="2">
    <source>
        <dbReference type="EMBL" id="AMC92607.1"/>
    </source>
</evidence>
<evidence type="ECO:0000259" key="1">
    <source>
        <dbReference type="Pfam" id="PF13007"/>
    </source>
</evidence>
<feature type="domain" description="Transposase TnpC homeodomain" evidence="1">
    <location>
        <begin position="36"/>
        <end position="92"/>
    </location>
</feature>
<dbReference type="InterPro" id="IPR024463">
    <property type="entry name" value="Transposase_TnpC_homeodom"/>
</dbReference>
<evidence type="ECO:0000313" key="3">
    <source>
        <dbReference type="Proteomes" id="UP000063781"/>
    </source>
</evidence>